<evidence type="ECO:0000313" key="3">
    <source>
        <dbReference type="EMBL" id="QEL16892.1"/>
    </source>
</evidence>
<protein>
    <recommendedName>
        <fullName evidence="1">Putative membrane protein insertion efficiency factor</fullName>
    </recommendedName>
</protein>
<dbReference type="Pfam" id="PF01809">
    <property type="entry name" value="YidD"/>
    <property type="match status" value="1"/>
</dbReference>
<evidence type="ECO:0000256" key="1">
    <source>
        <dbReference type="HAMAP-Rule" id="MF_00386"/>
    </source>
</evidence>
<dbReference type="PANTHER" id="PTHR33383:SF1">
    <property type="entry name" value="MEMBRANE PROTEIN INSERTION EFFICIENCY FACTOR-RELATED"/>
    <property type="match status" value="1"/>
</dbReference>
<dbReference type="KEGG" id="lrs:PX52LOC_03867"/>
<dbReference type="OrthoDB" id="9801753at2"/>
<dbReference type="NCBIfam" id="TIGR00278">
    <property type="entry name" value="membrane protein insertion efficiency factor YidD"/>
    <property type="match status" value="1"/>
</dbReference>
<comment type="function">
    <text evidence="1">Could be involved in insertion of integral membrane proteins into the membrane.</text>
</comment>
<feature type="transmembrane region" description="Helical" evidence="2">
    <location>
        <begin position="6"/>
        <end position="24"/>
    </location>
</feature>
<comment type="subcellular location">
    <subcellularLocation>
        <location evidence="1">Cell membrane</location>
        <topology evidence="1">Peripheral membrane protein</topology>
        <orientation evidence="1">Cytoplasmic side</orientation>
    </subcellularLocation>
</comment>
<comment type="similarity">
    <text evidence="1">Belongs to the UPF0161 family.</text>
</comment>
<evidence type="ECO:0000313" key="4">
    <source>
        <dbReference type="Proteomes" id="UP000324974"/>
    </source>
</evidence>
<dbReference type="PANTHER" id="PTHR33383">
    <property type="entry name" value="MEMBRANE PROTEIN INSERTION EFFICIENCY FACTOR-RELATED"/>
    <property type="match status" value="1"/>
</dbReference>
<keyword evidence="4" id="KW-1185">Reference proteome</keyword>
<dbReference type="EMBL" id="CP042425">
    <property type="protein sequence ID" value="QEL16892.1"/>
    <property type="molecule type" value="Genomic_DNA"/>
</dbReference>
<keyword evidence="1" id="KW-1003">Cell membrane</keyword>
<keyword evidence="2" id="KW-1133">Transmembrane helix</keyword>
<dbReference type="Proteomes" id="UP000324974">
    <property type="component" value="Chromosome"/>
</dbReference>
<dbReference type="SMART" id="SM01234">
    <property type="entry name" value="Haemolytic"/>
    <property type="match status" value="1"/>
</dbReference>
<accession>A0A5C1AGM1</accession>
<keyword evidence="1 2" id="KW-0472">Membrane</keyword>
<dbReference type="HAMAP" id="MF_00386">
    <property type="entry name" value="UPF0161_YidD"/>
    <property type="match status" value="1"/>
</dbReference>
<dbReference type="RefSeq" id="WP_149111562.1">
    <property type="nucleotide sequence ID" value="NZ_CP042425.1"/>
</dbReference>
<gene>
    <name evidence="3" type="primary">yidD</name>
    <name evidence="3" type="ORF">PX52LOC_03867</name>
</gene>
<name>A0A5C1AGM1_9BACT</name>
<organism evidence="3 4">
    <name type="scientific">Limnoglobus roseus</name>
    <dbReference type="NCBI Taxonomy" id="2598579"/>
    <lineage>
        <taxon>Bacteria</taxon>
        <taxon>Pseudomonadati</taxon>
        <taxon>Planctomycetota</taxon>
        <taxon>Planctomycetia</taxon>
        <taxon>Gemmatales</taxon>
        <taxon>Gemmataceae</taxon>
        <taxon>Limnoglobus</taxon>
    </lineage>
</organism>
<evidence type="ECO:0000256" key="2">
    <source>
        <dbReference type="SAM" id="Phobius"/>
    </source>
</evidence>
<reference evidence="4" key="1">
    <citation type="submission" date="2019-08" db="EMBL/GenBank/DDBJ databases">
        <title>Limnoglobus roseus gen. nov., sp. nov., a novel freshwater planctomycete with a giant genome from the family Gemmataceae.</title>
        <authorList>
            <person name="Kulichevskaya I.S."/>
            <person name="Naumoff D.G."/>
            <person name="Miroshnikov K."/>
            <person name="Ivanova A."/>
            <person name="Philippov D.A."/>
            <person name="Hakobyan A."/>
            <person name="Rijpstra I.C."/>
            <person name="Sinninghe Damste J.S."/>
            <person name="Liesack W."/>
            <person name="Dedysh S.N."/>
        </authorList>
    </citation>
    <scope>NUCLEOTIDE SEQUENCE [LARGE SCALE GENOMIC DNA]</scope>
    <source>
        <strain evidence="4">PX52</strain>
    </source>
</reference>
<dbReference type="AlphaFoldDB" id="A0A5C1AGM1"/>
<dbReference type="InterPro" id="IPR002696">
    <property type="entry name" value="Membr_insert_effic_factor_YidD"/>
</dbReference>
<sequence length="80" mass="9020">MIRWLWHGPALLVGGVLILFVRGYQKFIRPMLPPTCRFEPGCSEYFILAVRKYGPVVGAAKGAYRICRCNPWGGCGEDYP</sequence>
<proteinExistence type="inferred from homology"/>
<keyword evidence="2" id="KW-0812">Transmembrane</keyword>
<dbReference type="GO" id="GO:0005886">
    <property type="term" value="C:plasma membrane"/>
    <property type="evidence" value="ECO:0007669"/>
    <property type="project" value="UniProtKB-SubCell"/>
</dbReference>